<protein>
    <recommendedName>
        <fullName evidence="6">RRM domain-containing protein</fullName>
    </recommendedName>
</protein>
<evidence type="ECO:0000256" key="3">
    <source>
        <dbReference type="ARBA" id="ARBA00023187"/>
    </source>
</evidence>
<keyword evidence="2 4" id="KW-0694">RNA-binding</keyword>
<evidence type="ECO:0000256" key="5">
    <source>
        <dbReference type="SAM" id="MobiDB-lite"/>
    </source>
</evidence>
<dbReference type="Pfam" id="PF00076">
    <property type="entry name" value="RRM_1"/>
    <property type="match status" value="1"/>
</dbReference>
<dbReference type="GO" id="GO:0006397">
    <property type="term" value="P:mRNA processing"/>
    <property type="evidence" value="ECO:0007669"/>
    <property type="project" value="UniProtKB-KW"/>
</dbReference>
<feature type="compositionally biased region" description="Pro residues" evidence="5">
    <location>
        <begin position="27"/>
        <end position="39"/>
    </location>
</feature>
<feature type="domain" description="RRM" evidence="6">
    <location>
        <begin position="81"/>
        <end position="173"/>
    </location>
</feature>
<evidence type="ECO:0000256" key="2">
    <source>
        <dbReference type="ARBA" id="ARBA00022884"/>
    </source>
</evidence>
<dbReference type="InterPro" id="IPR012677">
    <property type="entry name" value="Nucleotide-bd_a/b_plait_sf"/>
</dbReference>
<dbReference type="Gene3D" id="3.30.70.330">
    <property type="match status" value="1"/>
</dbReference>
<reference evidence="7" key="1">
    <citation type="submission" date="2021-01" db="EMBL/GenBank/DDBJ databases">
        <authorList>
            <person name="Corre E."/>
            <person name="Pelletier E."/>
            <person name="Niang G."/>
            <person name="Scheremetjew M."/>
            <person name="Finn R."/>
            <person name="Kale V."/>
            <person name="Holt S."/>
            <person name="Cochrane G."/>
            <person name="Meng A."/>
            <person name="Brown T."/>
            <person name="Cohen L."/>
        </authorList>
    </citation>
    <scope>NUCLEOTIDE SEQUENCE</scope>
    <source>
        <strain evidence="7">CCMP281</strain>
    </source>
</reference>
<sequence>MARPSGYVAPANPPGLPIPALGGIVPPGAPPPPPPPPGPNGGMGLQPLGMGLQPLNNLGPAPGAPQPVVAPPAPPTVMPTSTLRLENLMTEAMLADDTEFKECVDDIKEECESYGKVAIFMIPRIGELQGRPESDAGVCFVKYEMITAAAKAYESLNGRDFDGNIVKATYLPAGSI</sequence>
<dbReference type="InterPro" id="IPR035979">
    <property type="entry name" value="RBD_domain_sf"/>
</dbReference>
<feature type="region of interest" description="Disordered" evidence="5">
    <location>
        <begin position="1"/>
        <end position="70"/>
    </location>
</feature>
<evidence type="ECO:0000259" key="6">
    <source>
        <dbReference type="PROSITE" id="PS50102"/>
    </source>
</evidence>
<evidence type="ECO:0000256" key="4">
    <source>
        <dbReference type="PROSITE-ProRule" id="PRU00176"/>
    </source>
</evidence>
<dbReference type="PROSITE" id="PS50102">
    <property type="entry name" value="RRM"/>
    <property type="match status" value="1"/>
</dbReference>
<dbReference type="CDD" id="cd12232">
    <property type="entry name" value="RRM3_U2AF65"/>
    <property type="match status" value="1"/>
</dbReference>
<gene>
    <name evidence="7" type="ORF">HERI1096_LOCUS25266</name>
</gene>
<organism evidence="7">
    <name type="scientific">Haptolina ericina</name>
    <dbReference type="NCBI Taxonomy" id="156174"/>
    <lineage>
        <taxon>Eukaryota</taxon>
        <taxon>Haptista</taxon>
        <taxon>Haptophyta</taxon>
        <taxon>Prymnesiophyceae</taxon>
        <taxon>Prymnesiales</taxon>
        <taxon>Prymnesiaceae</taxon>
        <taxon>Haptolina</taxon>
    </lineage>
</organism>
<keyword evidence="1" id="KW-0507">mRNA processing</keyword>
<evidence type="ECO:0000313" key="7">
    <source>
        <dbReference type="EMBL" id="CAE0124833.1"/>
    </source>
</evidence>
<dbReference type="GO" id="GO:0003723">
    <property type="term" value="F:RNA binding"/>
    <property type="evidence" value="ECO:0007669"/>
    <property type="project" value="UniProtKB-UniRule"/>
</dbReference>
<dbReference type="PANTHER" id="PTHR23139">
    <property type="entry name" value="RNA-BINDING PROTEIN"/>
    <property type="match status" value="1"/>
</dbReference>
<feature type="compositionally biased region" description="Low complexity" evidence="5">
    <location>
        <begin position="45"/>
        <end position="61"/>
    </location>
</feature>
<name>A0A7S3B533_9EUKA</name>
<dbReference type="AlphaFoldDB" id="A0A7S3B533"/>
<dbReference type="EMBL" id="HBHX01045622">
    <property type="protein sequence ID" value="CAE0124833.1"/>
    <property type="molecule type" value="Transcribed_RNA"/>
</dbReference>
<dbReference type="InterPro" id="IPR000504">
    <property type="entry name" value="RRM_dom"/>
</dbReference>
<proteinExistence type="predicted"/>
<keyword evidence="3" id="KW-0508">mRNA splicing</keyword>
<accession>A0A7S3B533</accession>
<dbReference type="GO" id="GO:0008380">
    <property type="term" value="P:RNA splicing"/>
    <property type="evidence" value="ECO:0007669"/>
    <property type="project" value="UniProtKB-KW"/>
</dbReference>
<evidence type="ECO:0000256" key="1">
    <source>
        <dbReference type="ARBA" id="ARBA00022664"/>
    </source>
</evidence>
<dbReference type="SUPFAM" id="SSF54928">
    <property type="entry name" value="RNA-binding domain, RBD"/>
    <property type="match status" value="1"/>
</dbReference>